<dbReference type="InterPro" id="IPR035903">
    <property type="entry name" value="HesB-like_dom_sf"/>
</dbReference>
<dbReference type="OrthoDB" id="1779106at2"/>
<name>A0A1Q9JKP1_9FIRM</name>
<protein>
    <recommendedName>
        <fullName evidence="3">FeS cluster biogenesis domain-containing protein</fullName>
    </recommendedName>
</protein>
<reference evidence="1 2" key="1">
    <citation type="journal article" date="2016" name="Appl. Environ. Microbiol.">
        <title>Function and Phylogeny of Bacterial Butyryl Coenzyme A:Acetate Transferases and Their Diversity in the Proximal Colon of Swine.</title>
        <authorList>
            <person name="Trachsel J."/>
            <person name="Bayles D.O."/>
            <person name="Looft T."/>
            <person name="Levine U.Y."/>
            <person name="Allen H.K."/>
        </authorList>
    </citation>
    <scope>NUCLEOTIDE SEQUENCE [LARGE SCALE GENOMIC DNA]</scope>
    <source>
        <strain evidence="1 2">68-3-10</strain>
    </source>
</reference>
<sequence length="92" mass="10706">MRKTDITLTENAREKIRELEIQGLYPRLILTKSGCCSYTFDIYPDKLRGSDELTDVEDVHFIVTPQVREFAPTLRVDYGRRGILKNFIVKAK</sequence>
<dbReference type="Gene3D" id="2.60.300.12">
    <property type="entry name" value="HesB-like domain"/>
    <property type="match status" value="1"/>
</dbReference>
<comment type="caution">
    <text evidence="1">The sequence shown here is derived from an EMBL/GenBank/DDBJ whole genome shotgun (WGS) entry which is preliminary data.</text>
</comment>
<evidence type="ECO:0000313" key="2">
    <source>
        <dbReference type="Proteomes" id="UP000187404"/>
    </source>
</evidence>
<accession>A0A1Q9JKP1</accession>
<evidence type="ECO:0008006" key="3">
    <source>
        <dbReference type="Google" id="ProtNLM"/>
    </source>
</evidence>
<dbReference type="RefSeq" id="WP_075714561.1">
    <property type="nucleotide sequence ID" value="NZ_MJIE01000001.1"/>
</dbReference>
<gene>
    <name evidence="1" type="ORF">BHK98_11970</name>
</gene>
<proteinExistence type="predicted"/>
<dbReference type="EMBL" id="MJIE01000001">
    <property type="protein sequence ID" value="OLR56717.1"/>
    <property type="molecule type" value="Genomic_DNA"/>
</dbReference>
<dbReference type="Proteomes" id="UP000187404">
    <property type="component" value="Unassembled WGS sequence"/>
</dbReference>
<dbReference type="AlphaFoldDB" id="A0A1Q9JKP1"/>
<dbReference type="SUPFAM" id="SSF89360">
    <property type="entry name" value="HesB-like domain"/>
    <property type="match status" value="1"/>
</dbReference>
<evidence type="ECO:0000313" key="1">
    <source>
        <dbReference type="EMBL" id="OLR56717.1"/>
    </source>
</evidence>
<organism evidence="1 2">
    <name type="scientific">Hornefia porci</name>
    <dbReference type="NCBI Taxonomy" id="2652292"/>
    <lineage>
        <taxon>Bacteria</taxon>
        <taxon>Bacillati</taxon>
        <taxon>Bacillota</taxon>
        <taxon>Clostridia</taxon>
        <taxon>Peptostreptococcales</taxon>
        <taxon>Anaerovoracaceae</taxon>
        <taxon>Hornefia</taxon>
    </lineage>
</organism>
<keyword evidence="2" id="KW-1185">Reference proteome</keyword>